<dbReference type="Ensembl" id="ENSSSUT00005034329.1">
    <property type="protein sequence ID" value="ENSSSUP00005030077.1"/>
    <property type="gene ID" value="ENSSSUG00005019405.1"/>
</dbReference>
<feature type="region of interest" description="Disordered" evidence="6">
    <location>
        <begin position="1"/>
        <end position="42"/>
    </location>
</feature>
<evidence type="ECO:0000256" key="3">
    <source>
        <dbReference type="ARBA" id="ARBA00022737"/>
    </source>
</evidence>
<feature type="domain" description="Histone-binding protein RBBP4-like N-terminal" evidence="7">
    <location>
        <begin position="45"/>
        <end position="112"/>
    </location>
</feature>
<dbReference type="InterPro" id="IPR015943">
    <property type="entry name" value="WD40/YVTN_repeat-like_dom_sf"/>
</dbReference>
<dbReference type="PROSITE" id="PS50294">
    <property type="entry name" value="WD_REPEATS_REGION"/>
    <property type="match status" value="2"/>
</dbReference>
<evidence type="ECO:0000313" key="8">
    <source>
        <dbReference type="Ensembl" id="ENSSSUP00005030077.1"/>
    </source>
</evidence>
<dbReference type="PANTHER" id="PTHR45903:SF1">
    <property type="entry name" value="GLUTAMATE-RICH WD REPEAT-CONTAINING PROTEIN 1"/>
    <property type="match status" value="1"/>
</dbReference>
<feature type="compositionally biased region" description="Basic residues" evidence="6">
    <location>
        <begin position="1"/>
        <end position="10"/>
    </location>
</feature>
<proteinExistence type="predicted"/>
<feature type="region of interest" description="Disordered" evidence="6">
    <location>
        <begin position="397"/>
        <end position="442"/>
    </location>
</feature>
<name>A0A673V8Z5_SURSU</name>
<dbReference type="InterPro" id="IPR022052">
    <property type="entry name" value="Histone-bd_RBBP4-like_N"/>
</dbReference>
<dbReference type="Pfam" id="PF00400">
    <property type="entry name" value="WD40"/>
    <property type="match status" value="2"/>
</dbReference>
<dbReference type="InterPro" id="IPR001680">
    <property type="entry name" value="WD40_rpt"/>
</dbReference>
<evidence type="ECO:0000256" key="4">
    <source>
        <dbReference type="ARBA" id="ARBA00023242"/>
    </source>
</evidence>
<keyword evidence="4" id="KW-0539">Nucleus</keyword>
<evidence type="ECO:0000313" key="9">
    <source>
        <dbReference type="Proteomes" id="UP000472268"/>
    </source>
</evidence>
<dbReference type="Pfam" id="PF12265">
    <property type="entry name" value="CAF1C_H4-bd"/>
    <property type="match status" value="1"/>
</dbReference>
<dbReference type="InterPro" id="IPR036322">
    <property type="entry name" value="WD40_repeat_dom_sf"/>
</dbReference>
<evidence type="ECO:0000256" key="1">
    <source>
        <dbReference type="ARBA" id="ARBA00004123"/>
    </source>
</evidence>
<keyword evidence="3" id="KW-0677">Repeat</keyword>
<dbReference type="InterPro" id="IPR051972">
    <property type="entry name" value="Glutamate-rich_WD_repeat"/>
</dbReference>
<protein>
    <submittedName>
        <fullName evidence="8">Glutamate rich WD repeat containing 1</fullName>
    </submittedName>
</protein>
<reference evidence="8 9" key="1">
    <citation type="submission" date="2019-05" db="EMBL/GenBank/DDBJ databases">
        <title>A Chromosome-scale Meerkat (S. suricatta) Genome Assembly.</title>
        <authorList>
            <person name="Dudchenko O."/>
            <person name="Lieberman Aiden E."/>
            <person name="Tung J."/>
            <person name="Barreiro L.B."/>
            <person name="Clutton-Brock T.H."/>
        </authorList>
    </citation>
    <scope>NUCLEOTIDE SEQUENCE [LARGE SCALE GENOMIC DNA]</scope>
</reference>
<evidence type="ECO:0000256" key="2">
    <source>
        <dbReference type="ARBA" id="ARBA00022574"/>
    </source>
</evidence>
<accession>A0A673V8Z5</accession>
<reference evidence="8" key="3">
    <citation type="submission" date="2025-09" db="UniProtKB">
        <authorList>
            <consortium name="Ensembl"/>
        </authorList>
    </citation>
    <scope>IDENTIFICATION</scope>
</reference>
<dbReference type="PROSITE" id="PS00678">
    <property type="entry name" value="WD_REPEATS_1"/>
    <property type="match status" value="1"/>
</dbReference>
<evidence type="ECO:0000256" key="5">
    <source>
        <dbReference type="PROSITE-ProRule" id="PRU00221"/>
    </source>
</evidence>
<dbReference type="Gene3D" id="2.130.10.10">
    <property type="entry name" value="YVTN repeat-like/Quinoprotein amine dehydrogenase"/>
    <property type="match status" value="1"/>
</dbReference>
<dbReference type="PANTHER" id="PTHR45903">
    <property type="entry name" value="GLUTAMATE-RICH WD REPEAT-CONTAINING PROTEIN 1"/>
    <property type="match status" value="1"/>
</dbReference>
<dbReference type="SMART" id="SM00320">
    <property type="entry name" value="WD40"/>
    <property type="match status" value="3"/>
</dbReference>
<dbReference type="AlphaFoldDB" id="A0A673V8Z5"/>
<organism evidence="8 9">
    <name type="scientific">Suricata suricatta</name>
    <name type="common">Meerkat</name>
    <dbReference type="NCBI Taxonomy" id="37032"/>
    <lineage>
        <taxon>Eukaryota</taxon>
        <taxon>Metazoa</taxon>
        <taxon>Chordata</taxon>
        <taxon>Craniata</taxon>
        <taxon>Vertebrata</taxon>
        <taxon>Euteleostomi</taxon>
        <taxon>Mammalia</taxon>
        <taxon>Eutheria</taxon>
        <taxon>Laurasiatheria</taxon>
        <taxon>Carnivora</taxon>
        <taxon>Feliformia</taxon>
        <taxon>Herpestidae</taxon>
        <taxon>Suricata</taxon>
    </lineage>
</organism>
<feature type="compositionally biased region" description="Gly residues" evidence="6">
    <location>
        <begin position="397"/>
        <end position="409"/>
    </location>
</feature>
<feature type="region of interest" description="Disordered" evidence="6">
    <location>
        <begin position="111"/>
        <end position="142"/>
    </location>
</feature>
<feature type="compositionally biased region" description="Acidic residues" evidence="6">
    <location>
        <begin position="121"/>
        <end position="138"/>
    </location>
</feature>
<gene>
    <name evidence="8" type="primary">GRWD1</name>
</gene>
<sequence>MAARKGRRRTCGSGEPMEAESSDARTEGPAQVYLPGRGPPLREGEELVMDEEAYVLYHRAQTGAPCLSFDIVRDHLGDNRTELPLTLYLCAGTQAESAQSNRLMILRMHNLHGTKPPPSEGSDEEEEEEEEEDEEDEEERKPQLELAMVPHYGGINRVRVSWLGEEPVAAVWSEKGQVEVFALRRLLQAVDDPQALATFLRDEQARVKPTFAFSGHMGEGFALDWSPRVSGRLLTGDCQKNIHLWTPRDGGSWHVDQRPFVGHTRSVEDLQWSPTEDTVFASCSADASIRIWDIRAAPSKACMLTTASAHDGDVNVISWSRREPFLLSGGDDGALKVWDLRQFQVPSQLDPWAWRASSLGRGSIAEPGRPVGWGADPGSAGEGCGWPGVACATSWRGDGGQTGQGGRGGCNPHLPAGAQQGGPRSPGLQSSVESAEHGSPGHWLQRRRLRHRQDFTAQIRTDFVELRGALGSRTHLWLPCGRSQHVERLRACPGPPGCSLCSPPAGSALRKLREAGSGPQRRCAAKRIGCWDFGTASRI</sequence>
<evidence type="ECO:0000256" key="6">
    <source>
        <dbReference type="SAM" id="MobiDB-lite"/>
    </source>
</evidence>
<feature type="repeat" description="WD" evidence="5">
    <location>
        <begin position="260"/>
        <end position="295"/>
    </location>
</feature>
<feature type="repeat" description="WD" evidence="5">
    <location>
        <begin position="307"/>
        <end position="348"/>
    </location>
</feature>
<dbReference type="GO" id="GO:0005730">
    <property type="term" value="C:nucleolus"/>
    <property type="evidence" value="ECO:0007669"/>
    <property type="project" value="TreeGrafter"/>
</dbReference>
<comment type="subcellular location">
    <subcellularLocation>
        <location evidence="1">Nucleus</location>
    </subcellularLocation>
</comment>
<evidence type="ECO:0000259" key="7">
    <source>
        <dbReference type="Pfam" id="PF12265"/>
    </source>
</evidence>
<dbReference type="GO" id="GO:0042254">
    <property type="term" value="P:ribosome biogenesis"/>
    <property type="evidence" value="ECO:0007669"/>
    <property type="project" value="TreeGrafter"/>
</dbReference>
<dbReference type="SUPFAM" id="SSF50978">
    <property type="entry name" value="WD40 repeat-like"/>
    <property type="match status" value="1"/>
</dbReference>
<keyword evidence="2 5" id="KW-0853">WD repeat</keyword>
<reference evidence="8" key="2">
    <citation type="submission" date="2025-08" db="UniProtKB">
        <authorList>
            <consortium name="Ensembl"/>
        </authorList>
    </citation>
    <scope>IDENTIFICATION</scope>
</reference>
<dbReference type="PROSITE" id="PS50082">
    <property type="entry name" value="WD_REPEATS_2"/>
    <property type="match status" value="2"/>
</dbReference>
<dbReference type="Proteomes" id="UP000472268">
    <property type="component" value="Chromosome 16"/>
</dbReference>
<keyword evidence="9" id="KW-1185">Reference proteome</keyword>
<dbReference type="InterPro" id="IPR019775">
    <property type="entry name" value="WD40_repeat_CS"/>
</dbReference>